<sequence length="388" mass="42778">MDIPSGMYVMQCLAVGAVTFQICELFSFLGEEVEYFWKEKYTLTKVVYLWSRYFPLGAQIFNLVITHMAQVSYPQTNSARLCSIGFVFKSILAQMTLEAIEAILMVRLHALYNRSRRTGAFLVTIFLFNVIMHTYANILSIRSLIAVPSCAPPKAPPRTLIFFGVSAILGQSVIFIMTLGKYACGIREGWRRCPLALLMLRDGASAYALLFVTISVMVSIELMRSLTDLMLGGIFVWYVAIVSVVGCRIVLNLCRLLRQNSLGSDHGRENDFSECDSRRTSSPVFTSVEDLGSIEWLGHSLQSFPAIGEECALELSTRRLSVSSASNTCSSRTSLANKASYVFRKQTSAAETSNDAIDAKQGPTGACTTGRSTHHSLSSPLPSVIPSM</sequence>
<proteinExistence type="predicted"/>
<name>A0ACD3AZE2_9AGAR</name>
<protein>
    <submittedName>
        <fullName evidence="1">Uncharacterized protein</fullName>
    </submittedName>
</protein>
<dbReference type="EMBL" id="ML208302">
    <property type="protein sequence ID" value="TFK71128.1"/>
    <property type="molecule type" value="Genomic_DNA"/>
</dbReference>
<reference evidence="1 2" key="1">
    <citation type="journal article" date="2019" name="Nat. Ecol. Evol.">
        <title>Megaphylogeny resolves global patterns of mushroom evolution.</title>
        <authorList>
            <person name="Varga T."/>
            <person name="Krizsan K."/>
            <person name="Foldi C."/>
            <person name="Dima B."/>
            <person name="Sanchez-Garcia M."/>
            <person name="Sanchez-Ramirez S."/>
            <person name="Szollosi G.J."/>
            <person name="Szarkandi J.G."/>
            <person name="Papp V."/>
            <person name="Albert L."/>
            <person name="Andreopoulos W."/>
            <person name="Angelini C."/>
            <person name="Antonin V."/>
            <person name="Barry K.W."/>
            <person name="Bougher N.L."/>
            <person name="Buchanan P."/>
            <person name="Buyck B."/>
            <person name="Bense V."/>
            <person name="Catcheside P."/>
            <person name="Chovatia M."/>
            <person name="Cooper J."/>
            <person name="Damon W."/>
            <person name="Desjardin D."/>
            <person name="Finy P."/>
            <person name="Geml J."/>
            <person name="Haridas S."/>
            <person name="Hughes K."/>
            <person name="Justo A."/>
            <person name="Karasinski D."/>
            <person name="Kautmanova I."/>
            <person name="Kiss B."/>
            <person name="Kocsube S."/>
            <person name="Kotiranta H."/>
            <person name="LaButti K.M."/>
            <person name="Lechner B.E."/>
            <person name="Liimatainen K."/>
            <person name="Lipzen A."/>
            <person name="Lukacs Z."/>
            <person name="Mihaltcheva S."/>
            <person name="Morgado L.N."/>
            <person name="Niskanen T."/>
            <person name="Noordeloos M.E."/>
            <person name="Ohm R.A."/>
            <person name="Ortiz-Santana B."/>
            <person name="Ovrebo C."/>
            <person name="Racz N."/>
            <person name="Riley R."/>
            <person name="Savchenko A."/>
            <person name="Shiryaev A."/>
            <person name="Soop K."/>
            <person name="Spirin V."/>
            <person name="Szebenyi C."/>
            <person name="Tomsovsky M."/>
            <person name="Tulloss R.E."/>
            <person name="Uehling J."/>
            <person name="Grigoriev I.V."/>
            <person name="Vagvolgyi C."/>
            <person name="Papp T."/>
            <person name="Martin F.M."/>
            <person name="Miettinen O."/>
            <person name="Hibbett D.S."/>
            <person name="Nagy L.G."/>
        </authorList>
    </citation>
    <scope>NUCLEOTIDE SEQUENCE [LARGE SCALE GENOMIC DNA]</scope>
    <source>
        <strain evidence="1 2">NL-1719</strain>
    </source>
</reference>
<evidence type="ECO:0000313" key="2">
    <source>
        <dbReference type="Proteomes" id="UP000308600"/>
    </source>
</evidence>
<accession>A0ACD3AZE2</accession>
<organism evidence="1 2">
    <name type="scientific">Pluteus cervinus</name>
    <dbReference type="NCBI Taxonomy" id="181527"/>
    <lineage>
        <taxon>Eukaryota</taxon>
        <taxon>Fungi</taxon>
        <taxon>Dikarya</taxon>
        <taxon>Basidiomycota</taxon>
        <taxon>Agaricomycotina</taxon>
        <taxon>Agaricomycetes</taxon>
        <taxon>Agaricomycetidae</taxon>
        <taxon>Agaricales</taxon>
        <taxon>Pluteineae</taxon>
        <taxon>Pluteaceae</taxon>
        <taxon>Pluteus</taxon>
    </lineage>
</organism>
<evidence type="ECO:0000313" key="1">
    <source>
        <dbReference type="EMBL" id="TFK71128.1"/>
    </source>
</evidence>
<gene>
    <name evidence="1" type="ORF">BDN72DRAFT_480306</name>
</gene>
<dbReference type="Proteomes" id="UP000308600">
    <property type="component" value="Unassembled WGS sequence"/>
</dbReference>
<keyword evidence="2" id="KW-1185">Reference proteome</keyword>